<dbReference type="Pfam" id="PF02518">
    <property type="entry name" value="HATPase_c"/>
    <property type="match status" value="1"/>
</dbReference>
<keyword evidence="10" id="KW-0812">Transmembrane</keyword>
<feature type="transmembrane region" description="Helical" evidence="10">
    <location>
        <begin position="124"/>
        <end position="154"/>
    </location>
</feature>
<evidence type="ECO:0000256" key="3">
    <source>
        <dbReference type="ARBA" id="ARBA00022553"/>
    </source>
</evidence>
<name>A0AB34XT89_9MICO</name>
<evidence type="ECO:0000256" key="4">
    <source>
        <dbReference type="ARBA" id="ARBA00022679"/>
    </source>
</evidence>
<keyword evidence="4" id="KW-0808">Transferase</keyword>
<evidence type="ECO:0000259" key="11">
    <source>
        <dbReference type="Pfam" id="PF02518"/>
    </source>
</evidence>
<dbReference type="SUPFAM" id="SSF55874">
    <property type="entry name" value="ATPase domain of HSP90 chaperone/DNA topoisomerase II/histidine kinase"/>
    <property type="match status" value="1"/>
</dbReference>
<feature type="transmembrane region" description="Helical" evidence="10">
    <location>
        <begin position="53"/>
        <end position="73"/>
    </location>
</feature>
<comment type="catalytic activity">
    <reaction evidence="1">
        <text>ATP + protein L-histidine = ADP + protein N-phospho-L-histidine.</text>
        <dbReference type="EC" id="2.7.13.3"/>
    </reaction>
</comment>
<dbReference type="GO" id="GO:0046983">
    <property type="term" value="F:protein dimerization activity"/>
    <property type="evidence" value="ECO:0007669"/>
    <property type="project" value="InterPro"/>
</dbReference>
<feature type="transmembrane region" description="Helical" evidence="10">
    <location>
        <begin position="192"/>
        <end position="212"/>
    </location>
</feature>
<evidence type="ECO:0000256" key="9">
    <source>
        <dbReference type="SAM" id="MobiDB-lite"/>
    </source>
</evidence>
<dbReference type="InterPro" id="IPR036890">
    <property type="entry name" value="HATPase_C_sf"/>
</dbReference>
<evidence type="ECO:0000256" key="10">
    <source>
        <dbReference type="SAM" id="Phobius"/>
    </source>
</evidence>
<keyword evidence="7" id="KW-0067">ATP-binding</keyword>
<evidence type="ECO:0000256" key="2">
    <source>
        <dbReference type="ARBA" id="ARBA00012438"/>
    </source>
</evidence>
<keyword evidence="10" id="KW-1133">Transmembrane helix</keyword>
<feature type="domain" description="Signal transduction histidine kinase subgroup 3 dimerisation and phosphoacceptor" evidence="12">
    <location>
        <begin position="240"/>
        <end position="304"/>
    </location>
</feature>
<dbReference type="InterPro" id="IPR011712">
    <property type="entry name" value="Sig_transdc_His_kin_sub3_dim/P"/>
</dbReference>
<dbReference type="EMBL" id="LQQR01000013">
    <property type="protein sequence ID" value="KZE21681.1"/>
    <property type="molecule type" value="Genomic_DNA"/>
</dbReference>
<dbReference type="GO" id="GO:0000155">
    <property type="term" value="F:phosphorelay sensor kinase activity"/>
    <property type="evidence" value="ECO:0007669"/>
    <property type="project" value="InterPro"/>
</dbReference>
<dbReference type="RefSeq" id="WP_063249651.1">
    <property type="nucleotide sequence ID" value="NZ_CBDRLP010000006.1"/>
</dbReference>
<dbReference type="Gene3D" id="3.30.565.10">
    <property type="entry name" value="Histidine kinase-like ATPase, C-terminal domain"/>
    <property type="match status" value="1"/>
</dbReference>
<sequence>MPLTNRRNRVIRVVVWTAICFVIGALIVAGLIAANWSNPNDPDVDEASRNVEIAIHIVFGAISVACLPVVLWLDGRTVPRSTLRPKVLAAEKLRDFLAASGRGGEKFLDRDGSVESLQRRTGGWIAVTLGLIGVAFGTIGVLGIASSGLLMITLCARRSWLLTISTLLVSIAALTSAYVITPVALGGFQLPVYLFNLSSLSIIVVIGVIRGAREQGFIDSAAQTLLRGQARQQRAIAEVRRGIARDMHDSLSHHLSVIAMYAGALSVREDLDADSVRESARLIAGSARRSGVELREVLTMLRGDDQGTVVDPDLDRLVRTRADTVTLDYRPPLSAAALQGLGALERTTIYRFVQEAITNAVKHAPGERLRITVAADENPETLVLTASNPRRAAAAEAGAAKPSSLVTGSGLGLLGLRERMEAMGGTLTVSRGDDFVLRATLPATGLATPAEVEPSAQPAVGPSGTPTHTQTPEDAPTESTGEERP</sequence>
<evidence type="ECO:0000256" key="5">
    <source>
        <dbReference type="ARBA" id="ARBA00022741"/>
    </source>
</evidence>
<evidence type="ECO:0000256" key="6">
    <source>
        <dbReference type="ARBA" id="ARBA00022777"/>
    </source>
</evidence>
<feature type="transmembrane region" description="Helical" evidence="10">
    <location>
        <begin position="12"/>
        <end position="33"/>
    </location>
</feature>
<feature type="region of interest" description="Disordered" evidence="9">
    <location>
        <begin position="445"/>
        <end position="485"/>
    </location>
</feature>
<dbReference type="GO" id="GO:0016020">
    <property type="term" value="C:membrane"/>
    <property type="evidence" value="ECO:0007669"/>
    <property type="project" value="InterPro"/>
</dbReference>
<dbReference type="InterPro" id="IPR003594">
    <property type="entry name" value="HATPase_dom"/>
</dbReference>
<dbReference type="InterPro" id="IPR050482">
    <property type="entry name" value="Sensor_HK_TwoCompSys"/>
</dbReference>
<evidence type="ECO:0000313" key="13">
    <source>
        <dbReference type="EMBL" id="KZE21681.1"/>
    </source>
</evidence>
<dbReference type="PANTHER" id="PTHR24421">
    <property type="entry name" value="NITRATE/NITRITE SENSOR PROTEIN NARX-RELATED"/>
    <property type="match status" value="1"/>
</dbReference>
<evidence type="ECO:0000256" key="7">
    <source>
        <dbReference type="ARBA" id="ARBA00022840"/>
    </source>
</evidence>
<proteinExistence type="predicted"/>
<keyword evidence="6 13" id="KW-0418">Kinase</keyword>
<evidence type="ECO:0000256" key="8">
    <source>
        <dbReference type="ARBA" id="ARBA00023012"/>
    </source>
</evidence>
<keyword evidence="5" id="KW-0547">Nucleotide-binding</keyword>
<keyword evidence="10" id="KW-0472">Membrane</keyword>
<dbReference type="EC" id="2.7.13.3" evidence="2"/>
<gene>
    <name evidence="13" type="ORF">AVW13_09520</name>
</gene>
<evidence type="ECO:0000259" key="12">
    <source>
        <dbReference type="Pfam" id="PF07730"/>
    </source>
</evidence>
<accession>A0AB34XT89</accession>
<keyword evidence="3" id="KW-0597">Phosphoprotein</keyword>
<dbReference type="Proteomes" id="UP000076612">
    <property type="component" value="Unassembled WGS sequence"/>
</dbReference>
<dbReference type="GO" id="GO:0005524">
    <property type="term" value="F:ATP binding"/>
    <property type="evidence" value="ECO:0007669"/>
    <property type="project" value="UniProtKB-KW"/>
</dbReference>
<evidence type="ECO:0000313" key="14">
    <source>
        <dbReference type="Proteomes" id="UP000076612"/>
    </source>
</evidence>
<organism evidence="13 14">
    <name type="scientific">Brevibacterium casei</name>
    <dbReference type="NCBI Taxonomy" id="33889"/>
    <lineage>
        <taxon>Bacteria</taxon>
        <taxon>Bacillati</taxon>
        <taxon>Actinomycetota</taxon>
        <taxon>Actinomycetes</taxon>
        <taxon>Micrococcales</taxon>
        <taxon>Brevibacteriaceae</taxon>
        <taxon>Brevibacterium</taxon>
    </lineage>
</organism>
<evidence type="ECO:0000256" key="1">
    <source>
        <dbReference type="ARBA" id="ARBA00000085"/>
    </source>
</evidence>
<dbReference type="AlphaFoldDB" id="A0AB34XT89"/>
<comment type="caution">
    <text evidence="13">The sequence shown here is derived from an EMBL/GenBank/DDBJ whole genome shotgun (WGS) entry which is preliminary data.</text>
</comment>
<dbReference type="Gene3D" id="1.20.5.1930">
    <property type="match status" value="1"/>
</dbReference>
<feature type="transmembrane region" description="Helical" evidence="10">
    <location>
        <begin position="160"/>
        <end position="180"/>
    </location>
</feature>
<protein>
    <recommendedName>
        <fullName evidence="2">histidine kinase</fullName>
        <ecNumber evidence="2">2.7.13.3</ecNumber>
    </recommendedName>
</protein>
<keyword evidence="8" id="KW-0902">Two-component regulatory system</keyword>
<reference evidence="14" key="1">
    <citation type="submission" date="2016-01" db="EMBL/GenBank/DDBJ databases">
        <title>Draft genome of Chromobacterium sp. F49.</title>
        <authorList>
            <person name="Hong K.W."/>
        </authorList>
    </citation>
    <scope>NUCLEOTIDE SEQUENCE [LARGE SCALE GENOMIC DNA]</scope>
    <source>
        <strain evidence="14">M40</strain>
    </source>
</reference>
<dbReference type="Pfam" id="PF07730">
    <property type="entry name" value="HisKA_3"/>
    <property type="match status" value="1"/>
</dbReference>
<dbReference type="PANTHER" id="PTHR24421:SF10">
    <property type="entry name" value="NITRATE_NITRITE SENSOR PROTEIN NARQ"/>
    <property type="match status" value="1"/>
</dbReference>
<feature type="domain" description="Histidine kinase/HSP90-like ATPase" evidence="11">
    <location>
        <begin position="347"/>
        <end position="438"/>
    </location>
</feature>